<reference evidence="1 2" key="1">
    <citation type="submission" date="2017-05" db="EMBL/GenBank/DDBJ databases">
        <authorList>
            <person name="Varghese N."/>
            <person name="Submissions S."/>
        </authorList>
    </citation>
    <scope>NUCLEOTIDE SEQUENCE [LARGE SCALE GENOMIC DNA]</scope>
    <source>
        <strain evidence="1 2">DSM 28009</strain>
    </source>
</reference>
<keyword evidence="2" id="KW-1185">Reference proteome</keyword>
<dbReference type="AlphaFoldDB" id="A0A521BLF3"/>
<name>A0A521BLF3_9RHOB</name>
<dbReference type="RefSeq" id="WP_142634474.1">
    <property type="nucleotide sequence ID" value="NZ_FXTE01000001.1"/>
</dbReference>
<gene>
    <name evidence="1" type="ORF">SAMN06265380_101936</name>
</gene>
<evidence type="ECO:0000313" key="2">
    <source>
        <dbReference type="Proteomes" id="UP000319555"/>
    </source>
</evidence>
<proteinExistence type="predicted"/>
<dbReference type="SUPFAM" id="SSF47616">
    <property type="entry name" value="GST C-terminal domain-like"/>
    <property type="match status" value="1"/>
</dbReference>
<accession>A0A521BLF3</accession>
<dbReference type="OrthoDB" id="5516668at2"/>
<sequence>MVLNYVTTEKAQAATGLRMIVVGGVPSPWSEAAKGIFHVKRLPWLPVYLDHQDRAQTIWAQTDSAPVVFWKDEVPLSETADIVALAQRIAPEPDLLPASMAPDILAFIDLLAAPNGLGWQRRLQQIHAGMRGQEGGFHPKIADYLGKKYGYDTEAGEMAAGRADGILKRVSSKLAESGDFLFGNTLTAADIYCAAFMALFAPLPEELCAMRLSTRRVFEHISDPVRDTLSAGLLLHRDRVYRDFLETPLSL</sequence>
<dbReference type="EMBL" id="FXTE01000001">
    <property type="protein sequence ID" value="SMO47984.1"/>
    <property type="molecule type" value="Genomic_DNA"/>
</dbReference>
<evidence type="ECO:0000313" key="1">
    <source>
        <dbReference type="EMBL" id="SMO47984.1"/>
    </source>
</evidence>
<keyword evidence="1" id="KW-0808">Transferase</keyword>
<organism evidence="1 2">
    <name type="scientific">Ruegeria faecimaris</name>
    <dbReference type="NCBI Taxonomy" id="686389"/>
    <lineage>
        <taxon>Bacteria</taxon>
        <taxon>Pseudomonadati</taxon>
        <taxon>Pseudomonadota</taxon>
        <taxon>Alphaproteobacteria</taxon>
        <taxon>Rhodobacterales</taxon>
        <taxon>Roseobacteraceae</taxon>
        <taxon>Ruegeria</taxon>
    </lineage>
</organism>
<protein>
    <submittedName>
        <fullName evidence="1">Glutathione S-transferase</fullName>
    </submittedName>
</protein>
<dbReference type="GO" id="GO:0016740">
    <property type="term" value="F:transferase activity"/>
    <property type="evidence" value="ECO:0007669"/>
    <property type="project" value="UniProtKB-KW"/>
</dbReference>
<dbReference type="Gene3D" id="3.40.30.10">
    <property type="entry name" value="Glutaredoxin"/>
    <property type="match status" value="1"/>
</dbReference>
<dbReference type="Gene3D" id="1.20.1050.10">
    <property type="match status" value="1"/>
</dbReference>
<dbReference type="Proteomes" id="UP000319555">
    <property type="component" value="Unassembled WGS sequence"/>
</dbReference>
<dbReference type="InterPro" id="IPR036282">
    <property type="entry name" value="Glutathione-S-Trfase_C_sf"/>
</dbReference>